<reference evidence="2 3" key="1">
    <citation type="submission" date="2017-12" db="EMBL/GenBank/DDBJ databases">
        <title>High-resolution comparative analysis of great ape genomes.</title>
        <authorList>
            <person name="Pollen A."/>
            <person name="Hastie A."/>
            <person name="Hormozdiari F."/>
            <person name="Dougherty M."/>
            <person name="Liu R."/>
            <person name="Chaisson M."/>
            <person name="Hoppe E."/>
            <person name="Hill C."/>
            <person name="Pang A."/>
            <person name="Hillier L."/>
            <person name="Baker C."/>
            <person name="Armstrong J."/>
            <person name="Shendure J."/>
            <person name="Paten B."/>
            <person name="Wilson R."/>
            <person name="Chao H."/>
            <person name="Schneider V."/>
            <person name="Ventura M."/>
            <person name="Kronenberg Z."/>
            <person name="Murali S."/>
            <person name="Gordon D."/>
            <person name="Cantsilieris S."/>
            <person name="Munson K."/>
            <person name="Nelson B."/>
            <person name="Raja A."/>
            <person name="Underwood J."/>
            <person name="Diekhans M."/>
            <person name="Fiddes I."/>
            <person name="Haussler D."/>
            <person name="Eichler E."/>
        </authorList>
    </citation>
    <scope>NUCLEOTIDE SEQUENCE [LARGE SCALE GENOMIC DNA]</scope>
    <source>
        <strain evidence="2">Yerkes chimp pedigree #C0471</strain>
    </source>
</reference>
<dbReference type="Proteomes" id="UP000236370">
    <property type="component" value="Unassembled WGS sequence"/>
</dbReference>
<sequence length="64" mass="6736">MTLAPDTCSSLRSAKLLSGIFHRKALSTHAGGKQAESPSKANAKSAARHLWDCTSDGQEGNQLP</sequence>
<dbReference type="EMBL" id="NBAG03000225">
    <property type="protein sequence ID" value="PNI73554.1"/>
    <property type="molecule type" value="Genomic_DNA"/>
</dbReference>
<organism evidence="2 3">
    <name type="scientific">Pan troglodytes</name>
    <name type="common">Chimpanzee</name>
    <dbReference type="NCBI Taxonomy" id="9598"/>
    <lineage>
        <taxon>Eukaryota</taxon>
        <taxon>Metazoa</taxon>
        <taxon>Chordata</taxon>
        <taxon>Craniata</taxon>
        <taxon>Vertebrata</taxon>
        <taxon>Euteleostomi</taxon>
        <taxon>Mammalia</taxon>
        <taxon>Eutheria</taxon>
        <taxon>Euarchontoglires</taxon>
        <taxon>Primates</taxon>
        <taxon>Haplorrhini</taxon>
        <taxon>Catarrhini</taxon>
        <taxon>Hominidae</taxon>
        <taxon>Pan</taxon>
    </lineage>
</organism>
<protein>
    <submittedName>
        <fullName evidence="2">BTD isoform 3</fullName>
    </submittedName>
</protein>
<dbReference type="AlphaFoldDB" id="A0A2J8NP46"/>
<evidence type="ECO:0000313" key="2">
    <source>
        <dbReference type="EMBL" id="PNI73554.1"/>
    </source>
</evidence>
<name>A0A2J8NP46_PANTR</name>
<proteinExistence type="predicted"/>
<accession>A0A2J8NP46</accession>
<evidence type="ECO:0000313" key="3">
    <source>
        <dbReference type="Proteomes" id="UP000236370"/>
    </source>
</evidence>
<evidence type="ECO:0000256" key="1">
    <source>
        <dbReference type="SAM" id="MobiDB-lite"/>
    </source>
</evidence>
<gene>
    <name evidence="2" type="ORF">CK820_G0008829</name>
</gene>
<comment type="caution">
    <text evidence="2">The sequence shown here is derived from an EMBL/GenBank/DDBJ whole genome shotgun (WGS) entry which is preliminary data.</text>
</comment>
<feature type="region of interest" description="Disordered" evidence="1">
    <location>
        <begin position="28"/>
        <end position="47"/>
    </location>
</feature>